<dbReference type="EMBL" id="JAGTJJ010000043">
    <property type="protein sequence ID" value="MDC3986793.1"/>
    <property type="molecule type" value="Genomic_DNA"/>
</dbReference>
<dbReference type="SFLD" id="SFLDG01067">
    <property type="entry name" value="SPASM/twitch_domain_containing"/>
    <property type="match status" value="1"/>
</dbReference>
<feature type="domain" description="Radical SAM core" evidence="7">
    <location>
        <begin position="6"/>
        <end position="234"/>
    </location>
</feature>
<keyword evidence="5" id="KW-0411">Iron-sulfur</keyword>
<dbReference type="PANTHER" id="PTHR43273">
    <property type="entry name" value="ANAEROBIC SULFATASE-MATURATING ENZYME HOMOLOG ASLB-RELATED"/>
    <property type="match status" value="1"/>
</dbReference>
<dbReference type="GO" id="GO:0051536">
    <property type="term" value="F:iron-sulfur cluster binding"/>
    <property type="evidence" value="ECO:0007669"/>
    <property type="project" value="UniProtKB-KW"/>
</dbReference>
<comment type="caution">
    <text evidence="8">The sequence shown here is derived from an EMBL/GenBank/DDBJ whole genome shotgun (WGS) entry which is preliminary data.</text>
</comment>
<dbReference type="InterPro" id="IPR058240">
    <property type="entry name" value="rSAM_sf"/>
</dbReference>
<dbReference type="PROSITE" id="PS51918">
    <property type="entry name" value="RADICAL_SAM"/>
    <property type="match status" value="1"/>
</dbReference>
<keyword evidence="9" id="KW-1185">Reference proteome</keyword>
<evidence type="ECO:0000259" key="7">
    <source>
        <dbReference type="PROSITE" id="PS51918"/>
    </source>
</evidence>
<dbReference type="SFLD" id="SFLDG01072">
    <property type="entry name" value="dehydrogenase_like"/>
    <property type="match status" value="1"/>
</dbReference>
<evidence type="ECO:0000256" key="3">
    <source>
        <dbReference type="ARBA" id="ARBA00022723"/>
    </source>
</evidence>
<dbReference type="SFLD" id="SFLDS00029">
    <property type="entry name" value="Radical_SAM"/>
    <property type="match status" value="1"/>
</dbReference>
<keyword evidence="2" id="KW-0949">S-adenosyl-L-methionine</keyword>
<evidence type="ECO:0000256" key="6">
    <source>
        <dbReference type="ARBA" id="ARBA00023601"/>
    </source>
</evidence>
<protein>
    <submittedName>
        <fullName evidence="8">Radical SAM protein</fullName>
    </submittedName>
</protein>
<keyword evidence="4" id="KW-0408">Iron</keyword>
<evidence type="ECO:0000313" key="9">
    <source>
        <dbReference type="Proteomes" id="UP001151081"/>
    </source>
</evidence>
<dbReference type="InterPro" id="IPR007197">
    <property type="entry name" value="rSAM"/>
</dbReference>
<dbReference type="CDD" id="cd01335">
    <property type="entry name" value="Radical_SAM"/>
    <property type="match status" value="1"/>
</dbReference>
<dbReference type="InterPro" id="IPR006638">
    <property type="entry name" value="Elp3/MiaA/NifB-like_rSAM"/>
</dbReference>
<proteinExistence type="inferred from homology"/>
<evidence type="ECO:0000313" key="8">
    <source>
        <dbReference type="EMBL" id="MDC3986793.1"/>
    </source>
</evidence>
<organism evidence="8 9">
    <name type="scientific">Polyangium jinanense</name>
    <dbReference type="NCBI Taxonomy" id="2829994"/>
    <lineage>
        <taxon>Bacteria</taxon>
        <taxon>Pseudomonadati</taxon>
        <taxon>Myxococcota</taxon>
        <taxon>Polyangia</taxon>
        <taxon>Polyangiales</taxon>
        <taxon>Polyangiaceae</taxon>
        <taxon>Polyangium</taxon>
    </lineage>
</organism>
<dbReference type="InterPro" id="IPR013785">
    <property type="entry name" value="Aldolase_TIM"/>
</dbReference>
<evidence type="ECO:0000256" key="1">
    <source>
        <dbReference type="ARBA" id="ARBA00001966"/>
    </source>
</evidence>
<dbReference type="Proteomes" id="UP001151081">
    <property type="component" value="Unassembled WGS sequence"/>
</dbReference>
<keyword evidence="3" id="KW-0479">Metal-binding</keyword>
<evidence type="ECO:0000256" key="2">
    <source>
        <dbReference type="ARBA" id="ARBA00022691"/>
    </source>
</evidence>
<dbReference type="SMART" id="SM00729">
    <property type="entry name" value="Elp3"/>
    <property type="match status" value="1"/>
</dbReference>
<dbReference type="Gene3D" id="3.20.20.70">
    <property type="entry name" value="Aldolase class I"/>
    <property type="match status" value="1"/>
</dbReference>
<reference evidence="8 9" key="1">
    <citation type="submission" date="2021-04" db="EMBL/GenBank/DDBJ databases">
        <title>Genome analysis of Polyangium sp.</title>
        <authorList>
            <person name="Li Y."/>
            <person name="Wang J."/>
        </authorList>
    </citation>
    <scope>NUCLEOTIDE SEQUENCE [LARGE SCALE GENOMIC DNA]</scope>
    <source>
        <strain evidence="8 9">SDU14</strain>
    </source>
</reference>
<dbReference type="RefSeq" id="WP_272426188.1">
    <property type="nucleotide sequence ID" value="NZ_JAGTJJ010000043.1"/>
</dbReference>
<comment type="cofactor">
    <cofactor evidence="1">
        <name>[4Fe-4S] cluster</name>
        <dbReference type="ChEBI" id="CHEBI:49883"/>
    </cofactor>
</comment>
<dbReference type="SUPFAM" id="SSF102114">
    <property type="entry name" value="Radical SAM enzymes"/>
    <property type="match status" value="1"/>
</dbReference>
<dbReference type="Pfam" id="PF04055">
    <property type="entry name" value="Radical_SAM"/>
    <property type="match status" value="1"/>
</dbReference>
<accession>A0A9X3XDR4</accession>
<dbReference type="SFLD" id="SFLDG01386">
    <property type="entry name" value="main_SPASM_domain-containing"/>
    <property type="match status" value="1"/>
</dbReference>
<evidence type="ECO:0000256" key="5">
    <source>
        <dbReference type="ARBA" id="ARBA00023014"/>
    </source>
</evidence>
<dbReference type="GO" id="GO:0046872">
    <property type="term" value="F:metal ion binding"/>
    <property type="evidence" value="ECO:0007669"/>
    <property type="project" value="UniProtKB-KW"/>
</dbReference>
<gene>
    <name evidence="8" type="ORF">KEG57_40340</name>
</gene>
<comment type="similarity">
    <text evidence="6">Belongs to the radical SAM superfamily. Anaerobic sulfatase-maturating enzyme family.</text>
</comment>
<name>A0A9X3XDR4_9BACT</name>
<dbReference type="PANTHER" id="PTHR43273:SF3">
    <property type="entry name" value="ANAEROBIC SULFATASE-MATURATING ENZYME HOMOLOG ASLB-RELATED"/>
    <property type="match status" value="1"/>
</dbReference>
<dbReference type="InterPro" id="IPR023867">
    <property type="entry name" value="Sulphatase_maturase_rSAM"/>
</dbReference>
<dbReference type="AlphaFoldDB" id="A0A9X3XDR4"/>
<evidence type="ECO:0000256" key="4">
    <source>
        <dbReference type="ARBA" id="ARBA00023004"/>
    </source>
</evidence>
<sequence length="401" mass="45313">MQVKPATPRAVQFIIKVSKFCNLRCSYCYEYPELGDKTTMTHEQLDRMYEHIADYYASLDEPTTVKFIWHGGEPLLPDPEVYWTTFARQREIFGPIRVENTVQTNLTVLDDERLRLLKEGFHGVGVSLDLFGGLRVNLAGKDSQDRVLANIDRLRKAGVKFGGITVLSRKNAGHIKSIFRFYERLGVSFRLLPLFAGAYPDQHAGYEITAKETLEAFCTIVDLWLQSDKNLTIAPVTDHVRSVIRYLTPGMPSSFYSRRAWETAVVVNTRGEAYADAEAYDPDHSYGNIFTTPLRELFASANREKSLRASELRMAASCTKCPYFGACSGYTKGEYVETFADSPRVGDILLCTVERGLLQHIEKRLRETGLYGDPARADLDRLRAERLTTEDPTLQALSFAG</sequence>
<dbReference type="GO" id="GO:0016491">
    <property type="term" value="F:oxidoreductase activity"/>
    <property type="evidence" value="ECO:0007669"/>
    <property type="project" value="InterPro"/>
</dbReference>